<dbReference type="OrthoDB" id="794676at2"/>
<feature type="chain" id="PRO_5020967523" evidence="1">
    <location>
        <begin position="21"/>
        <end position="194"/>
    </location>
</feature>
<keyword evidence="1" id="KW-0732">Signal</keyword>
<dbReference type="Pfam" id="PF14730">
    <property type="entry name" value="DUF4468"/>
    <property type="match status" value="1"/>
</dbReference>
<dbReference type="Gene3D" id="3.30.530.80">
    <property type="match status" value="1"/>
</dbReference>
<feature type="domain" description="DUF4468" evidence="2">
    <location>
        <begin position="35"/>
        <end position="118"/>
    </location>
</feature>
<organism evidence="3 4">
    <name type="scientific">Mucilaginibacter terrigena</name>
    <dbReference type="NCBI Taxonomy" id="2492395"/>
    <lineage>
        <taxon>Bacteria</taxon>
        <taxon>Pseudomonadati</taxon>
        <taxon>Bacteroidota</taxon>
        <taxon>Sphingobacteriia</taxon>
        <taxon>Sphingobacteriales</taxon>
        <taxon>Sphingobacteriaceae</taxon>
        <taxon>Mucilaginibacter</taxon>
    </lineage>
</organism>
<evidence type="ECO:0000256" key="1">
    <source>
        <dbReference type="SAM" id="SignalP"/>
    </source>
</evidence>
<comment type="caution">
    <text evidence="3">The sequence shown here is derived from an EMBL/GenBank/DDBJ whole genome shotgun (WGS) entry which is preliminary data.</text>
</comment>
<sequence length="194" mass="22055">MMKKIIFGLFCLLYVQMASAQKDSLAFDEGDNYIYYRVADKPGLSADTLYKRAWDFAGTFNPSVKPAKGQAENTLNTSGKMIVYNGSSLVRKEGGQISYIINIQTKDQRYRYRISNFIFTPYQRDRFGNMVPIPGIEVPLERIAAKYGKKDADSYLDQIGSFCINTAAKLKQFIDKQPLANKTEPVKKISTQNW</sequence>
<evidence type="ECO:0000313" key="3">
    <source>
        <dbReference type="EMBL" id="RYU92046.1"/>
    </source>
</evidence>
<accession>A0A4Q5LRA1</accession>
<feature type="signal peptide" evidence="1">
    <location>
        <begin position="1"/>
        <end position="20"/>
    </location>
</feature>
<dbReference type="AlphaFoldDB" id="A0A4Q5LRA1"/>
<reference evidence="3 4" key="1">
    <citation type="submission" date="2019-02" db="EMBL/GenBank/DDBJ databases">
        <title>Bacterial novel species Mucilaginibacter sp. 17JY9-4 isolated from soil.</title>
        <authorList>
            <person name="Jung H.-Y."/>
        </authorList>
    </citation>
    <scope>NUCLEOTIDE SEQUENCE [LARGE SCALE GENOMIC DNA]</scope>
    <source>
        <strain evidence="3 4">17JY9-4</strain>
    </source>
</reference>
<proteinExistence type="predicted"/>
<name>A0A4Q5LRA1_9SPHI</name>
<keyword evidence="4" id="KW-1185">Reference proteome</keyword>
<evidence type="ECO:0000259" key="2">
    <source>
        <dbReference type="Pfam" id="PF14730"/>
    </source>
</evidence>
<dbReference type="EMBL" id="SEWG01000001">
    <property type="protein sequence ID" value="RYU92046.1"/>
    <property type="molecule type" value="Genomic_DNA"/>
</dbReference>
<dbReference type="RefSeq" id="WP_129874776.1">
    <property type="nucleotide sequence ID" value="NZ_SEWG01000001.1"/>
</dbReference>
<dbReference type="InterPro" id="IPR027823">
    <property type="entry name" value="DUF4468"/>
</dbReference>
<gene>
    <name evidence="3" type="ORF">EWM62_00990</name>
</gene>
<protein>
    <submittedName>
        <fullName evidence="3">DUF4468 domain-containing protein</fullName>
    </submittedName>
</protein>
<evidence type="ECO:0000313" key="4">
    <source>
        <dbReference type="Proteomes" id="UP000293331"/>
    </source>
</evidence>
<dbReference type="Proteomes" id="UP000293331">
    <property type="component" value="Unassembled WGS sequence"/>
</dbReference>